<evidence type="ECO:0000313" key="3">
    <source>
        <dbReference type="Proteomes" id="UP001153737"/>
    </source>
</evidence>
<dbReference type="Proteomes" id="UP001153737">
    <property type="component" value="Chromosome 12"/>
</dbReference>
<dbReference type="InterPro" id="IPR028184">
    <property type="entry name" value="VGLL4"/>
</dbReference>
<dbReference type="PANTHER" id="PTHR17604:SF7">
    <property type="entry name" value="TONDU-DOMAIN-CONTAINING GROWTH INHIBITOR, ISOFORM A"/>
    <property type="match status" value="1"/>
</dbReference>
<dbReference type="EMBL" id="OU896718">
    <property type="protein sequence ID" value="CAG9815584.1"/>
    <property type="molecule type" value="Genomic_DNA"/>
</dbReference>
<dbReference type="SMART" id="SM00711">
    <property type="entry name" value="TDU"/>
    <property type="match status" value="2"/>
</dbReference>
<dbReference type="InterPro" id="IPR006627">
    <property type="entry name" value="TDU_repeat"/>
</dbReference>
<organism evidence="2 3">
    <name type="scientific">Phaedon cochleariae</name>
    <name type="common">Mustard beetle</name>
    <dbReference type="NCBI Taxonomy" id="80249"/>
    <lineage>
        <taxon>Eukaryota</taxon>
        <taxon>Metazoa</taxon>
        <taxon>Ecdysozoa</taxon>
        <taxon>Arthropoda</taxon>
        <taxon>Hexapoda</taxon>
        <taxon>Insecta</taxon>
        <taxon>Pterygota</taxon>
        <taxon>Neoptera</taxon>
        <taxon>Endopterygota</taxon>
        <taxon>Coleoptera</taxon>
        <taxon>Polyphaga</taxon>
        <taxon>Cucujiformia</taxon>
        <taxon>Chrysomeloidea</taxon>
        <taxon>Chrysomelidae</taxon>
        <taxon>Chrysomelinae</taxon>
        <taxon>Chrysomelini</taxon>
        <taxon>Phaedon</taxon>
    </lineage>
</organism>
<evidence type="ECO:0008006" key="4">
    <source>
        <dbReference type="Google" id="ProtNLM"/>
    </source>
</evidence>
<feature type="region of interest" description="Disordered" evidence="1">
    <location>
        <begin position="179"/>
        <end position="208"/>
    </location>
</feature>
<feature type="compositionally biased region" description="Pro residues" evidence="1">
    <location>
        <begin position="188"/>
        <end position="204"/>
    </location>
</feature>
<feature type="region of interest" description="Disordered" evidence="1">
    <location>
        <begin position="228"/>
        <end position="251"/>
    </location>
</feature>
<accession>A0A9N9X179</accession>
<sequence>MEGGESPLDVLSRAATMVQENQTLSSSGMDPEFLQDIWRASLIMRAQENFEVEKKDVFWQPWLDKDDSTKPYTKQTPRWKRERRPRPPDYPRKSSPAAPSPSSPPPAEAPLDMSVRQRGLPPSYAQTISSPCYRAGYRPPLVKTTRDELPSGISMCDPIIDEHFRRSLGSDYHAVFQNIDPPKERAPSPRPISPPKSPESPRMPPVIELMDSSGMSVDEHFAKALGDTWTKLNRKDPEIKTGASGNGLVST</sequence>
<reference evidence="2" key="2">
    <citation type="submission" date="2022-10" db="EMBL/GenBank/DDBJ databases">
        <authorList>
            <consortium name="ENA_rothamsted_submissions"/>
            <consortium name="culmorum"/>
            <person name="King R."/>
        </authorList>
    </citation>
    <scope>NUCLEOTIDE SEQUENCE</scope>
</reference>
<evidence type="ECO:0000256" key="1">
    <source>
        <dbReference type="SAM" id="MobiDB-lite"/>
    </source>
</evidence>
<name>A0A9N9X179_PHACE</name>
<dbReference type="GO" id="GO:0045892">
    <property type="term" value="P:negative regulation of DNA-templated transcription"/>
    <property type="evidence" value="ECO:0007669"/>
    <property type="project" value="TreeGrafter"/>
</dbReference>
<dbReference type="OrthoDB" id="10040691at2759"/>
<dbReference type="GO" id="GO:0001223">
    <property type="term" value="F:transcription coactivator binding"/>
    <property type="evidence" value="ECO:0007669"/>
    <property type="project" value="TreeGrafter"/>
</dbReference>
<feature type="compositionally biased region" description="Pro residues" evidence="1">
    <location>
        <begin position="98"/>
        <end position="108"/>
    </location>
</feature>
<gene>
    <name evidence="2" type="ORF">PHAECO_LOCUS2954</name>
</gene>
<dbReference type="PANTHER" id="PTHR17604">
    <property type="entry name" value="TRANSCRIPTION COFACTOR VESTIGIAL-LIKE PROTEIN 4"/>
    <property type="match status" value="1"/>
</dbReference>
<feature type="region of interest" description="Disordered" evidence="1">
    <location>
        <begin position="63"/>
        <end position="113"/>
    </location>
</feature>
<protein>
    <recommendedName>
        <fullName evidence="4">Transcription cofactor vestigial-like protein 4</fullName>
    </recommendedName>
</protein>
<proteinExistence type="predicted"/>
<reference evidence="2" key="1">
    <citation type="submission" date="2022-01" db="EMBL/GenBank/DDBJ databases">
        <authorList>
            <person name="King R."/>
        </authorList>
    </citation>
    <scope>NUCLEOTIDE SEQUENCE</scope>
</reference>
<keyword evidence="3" id="KW-1185">Reference proteome</keyword>
<evidence type="ECO:0000313" key="2">
    <source>
        <dbReference type="EMBL" id="CAG9815584.1"/>
    </source>
</evidence>
<dbReference type="AlphaFoldDB" id="A0A9N9X179"/>
<dbReference type="Pfam" id="PF15245">
    <property type="entry name" value="VGLL4"/>
    <property type="match status" value="1"/>
</dbReference>